<dbReference type="GO" id="GO:0016787">
    <property type="term" value="F:hydrolase activity"/>
    <property type="evidence" value="ECO:0007669"/>
    <property type="project" value="UniProtKB-KW"/>
</dbReference>
<evidence type="ECO:0000256" key="8">
    <source>
        <dbReference type="ARBA" id="ARBA00022833"/>
    </source>
</evidence>
<gene>
    <name evidence="13" type="primary">pgeF</name>
    <name evidence="13" type="ORF">HR057_05705</name>
</gene>
<dbReference type="PANTHER" id="PTHR30616">
    <property type="entry name" value="UNCHARACTERIZED PROTEIN YFIH"/>
    <property type="match status" value="1"/>
</dbReference>
<evidence type="ECO:0000256" key="1">
    <source>
        <dbReference type="ARBA" id="ARBA00000553"/>
    </source>
</evidence>
<dbReference type="GO" id="GO:0005507">
    <property type="term" value="F:copper ion binding"/>
    <property type="evidence" value="ECO:0007669"/>
    <property type="project" value="TreeGrafter"/>
</dbReference>
<proteinExistence type="inferred from homology"/>
<evidence type="ECO:0000313" key="14">
    <source>
        <dbReference type="Proteomes" id="UP000625804"/>
    </source>
</evidence>
<keyword evidence="5" id="KW-0808">Transferase</keyword>
<protein>
    <recommendedName>
        <fullName evidence="12">Purine nucleoside phosphorylase</fullName>
    </recommendedName>
</protein>
<accession>A0A8J8KAV8</accession>
<dbReference type="AlphaFoldDB" id="A0A8J8KAV8"/>
<dbReference type="InterPro" id="IPR038371">
    <property type="entry name" value="Cu_polyphenol_OxRdtase_sf"/>
</dbReference>
<dbReference type="NCBIfam" id="TIGR00726">
    <property type="entry name" value="peptidoglycan editing factor PgeF"/>
    <property type="match status" value="1"/>
</dbReference>
<keyword evidence="6" id="KW-0479">Metal-binding</keyword>
<comment type="similarity">
    <text evidence="4 12">Belongs to the purine nucleoside phosphorylase YfiH/LACC1 family.</text>
</comment>
<name>A0A8J8KAV8_9BACI</name>
<dbReference type="GO" id="GO:0017061">
    <property type="term" value="F:S-methyl-5-thioadenosine phosphorylase activity"/>
    <property type="evidence" value="ECO:0007669"/>
    <property type="project" value="UniProtKB-EC"/>
</dbReference>
<evidence type="ECO:0000256" key="10">
    <source>
        <dbReference type="ARBA" id="ARBA00048968"/>
    </source>
</evidence>
<evidence type="ECO:0000313" key="13">
    <source>
        <dbReference type="EMBL" id="NSL51264.1"/>
    </source>
</evidence>
<evidence type="ECO:0000256" key="4">
    <source>
        <dbReference type="ARBA" id="ARBA00007353"/>
    </source>
</evidence>
<dbReference type="Gene3D" id="3.60.140.10">
    <property type="entry name" value="CNF1/YfiH-like putative cysteine hydrolases"/>
    <property type="match status" value="1"/>
</dbReference>
<sequence length="274" mass="30607">MIKEPFFLKHSVLMIETWSAFQEGLIAGFSTRQGGFSTAPFDTLNLGLHVDDHIEDVLKNRKQLASMIRAPLEKWVCGEQIHSNKIAKVTKADGGKGSSQMETAIPGVDGLYTKDENVFLMAAFADCVPIYFFAKKHRMIGIAHAGWRGTVANISGEMIKKWTQEENIPIEDICVCIGPSIGKCCYEVDEGIIKQIVEHFGSNKNHQVYEEVGDGKYHLDLKQANYELLKKSGVNCEQIEVSSFCTSCHPDLFFSHRRDKGKTGRMLGFIGLTK</sequence>
<keyword evidence="7" id="KW-0378">Hydrolase</keyword>
<evidence type="ECO:0000256" key="7">
    <source>
        <dbReference type="ARBA" id="ARBA00022801"/>
    </source>
</evidence>
<dbReference type="Proteomes" id="UP000625804">
    <property type="component" value="Unassembled WGS sequence"/>
</dbReference>
<comment type="caution">
    <text evidence="13">The sequence shown here is derived from an EMBL/GenBank/DDBJ whole genome shotgun (WGS) entry which is preliminary data.</text>
</comment>
<evidence type="ECO:0000256" key="11">
    <source>
        <dbReference type="ARBA" id="ARBA00049893"/>
    </source>
</evidence>
<comment type="catalytic activity">
    <reaction evidence="11">
        <text>S-methyl-5'-thioadenosine + phosphate = 5-(methylsulfanyl)-alpha-D-ribose 1-phosphate + adenine</text>
        <dbReference type="Rhea" id="RHEA:11852"/>
        <dbReference type="ChEBI" id="CHEBI:16708"/>
        <dbReference type="ChEBI" id="CHEBI:17509"/>
        <dbReference type="ChEBI" id="CHEBI:43474"/>
        <dbReference type="ChEBI" id="CHEBI:58533"/>
        <dbReference type="EC" id="2.4.2.28"/>
    </reaction>
    <physiologicalReaction direction="left-to-right" evidence="11">
        <dbReference type="Rhea" id="RHEA:11853"/>
    </physiologicalReaction>
</comment>
<evidence type="ECO:0000256" key="6">
    <source>
        <dbReference type="ARBA" id="ARBA00022723"/>
    </source>
</evidence>
<dbReference type="EMBL" id="JABTTE010000004">
    <property type="protein sequence ID" value="NSL51264.1"/>
    <property type="molecule type" value="Genomic_DNA"/>
</dbReference>
<dbReference type="CDD" id="cd16833">
    <property type="entry name" value="YfiH"/>
    <property type="match status" value="1"/>
</dbReference>
<dbReference type="RefSeq" id="WP_173730461.1">
    <property type="nucleotide sequence ID" value="NZ_JABTTE010000004.1"/>
</dbReference>
<dbReference type="InterPro" id="IPR011324">
    <property type="entry name" value="Cytotoxic_necrot_fac-like_cat"/>
</dbReference>
<dbReference type="SUPFAM" id="SSF64438">
    <property type="entry name" value="CNF1/YfiH-like putative cysteine hydrolases"/>
    <property type="match status" value="1"/>
</dbReference>
<dbReference type="InterPro" id="IPR003730">
    <property type="entry name" value="Cu_polyphenol_OxRdtase"/>
</dbReference>
<evidence type="ECO:0000256" key="2">
    <source>
        <dbReference type="ARBA" id="ARBA00001947"/>
    </source>
</evidence>
<organism evidence="13 14">
    <name type="scientific">Calidifontibacillus erzurumensis</name>
    <dbReference type="NCBI Taxonomy" id="2741433"/>
    <lineage>
        <taxon>Bacteria</taxon>
        <taxon>Bacillati</taxon>
        <taxon>Bacillota</taxon>
        <taxon>Bacilli</taxon>
        <taxon>Bacillales</taxon>
        <taxon>Bacillaceae</taxon>
        <taxon>Calidifontibacillus/Schinkia group</taxon>
        <taxon>Calidifontibacillus</taxon>
    </lineage>
</organism>
<evidence type="ECO:0000256" key="5">
    <source>
        <dbReference type="ARBA" id="ARBA00022679"/>
    </source>
</evidence>
<comment type="catalytic activity">
    <reaction evidence="1">
        <text>inosine + phosphate = alpha-D-ribose 1-phosphate + hypoxanthine</text>
        <dbReference type="Rhea" id="RHEA:27646"/>
        <dbReference type="ChEBI" id="CHEBI:17368"/>
        <dbReference type="ChEBI" id="CHEBI:17596"/>
        <dbReference type="ChEBI" id="CHEBI:43474"/>
        <dbReference type="ChEBI" id="CHEBI:57720"/>
        <dbReference type="EC" id="2.4.2.1"/>
    </reaction>
    <physiologicalReaction direction="left-to-right" evidence="1">
        <dbReference type="Rhea" id="RHEA:27647"/>
    </physiologicalReaction>
</comment>
<dbReference type="PANTHER" id="PTHR30616:SF2">
    <property type="entry name" value="PURINE NUCLEOSIDE PHOSPHORYLASE LACC1"/>
    <property type="match status" value="1"/>
</dbReference>
<comment type="catalytic activity">
    <reaction evidence="10">
        <text>adenosine + phosphate = alpha-D-ribose 1-phosphate + adenine</text>
        <dbReference type="Rhea" id="RHEA:27642"/>
        <dbReference type="ChEBI" id="CHEBI:16335"/>
        <dbReference type="ChEBI" id="CHEBI:16708"/>
        <dbReference type="ChEBI" id="CHEBI:43474"/>
        <dbReference type="ChEBI" id="CHEBI:57720"/>
        <dbReference type="EC" id="2.4.2.1"/>
    </reaction>
    <physiologicalReaction direction="left-to-right" evidence="10">
        <dbReference type="Rhea" id="RHEA:27643"/>
    </physiologicalReaction>
</comment>
<comment type="catalytic activity">
    <reaction evidence="9">
        <text>adenosine + H2O + H(+) = inosine + NH4(+)</text>
        <dbReference type="Rhea" id="RHEA:24408"/>
        <dbReference type="ChEBI" id="CHEBI:15377"/>
        <dbReference type="ChEBI" id="CHEBI:15378"/>
        <dbReference type="ChEBI" id="CHEBI:16335"/>
        <dbReference type="ChEBI" id="CHEBI:17596"/>
        <dbReference type="ChEBI" id="CHEBI:28938"/>
        <dbReference type="EC" id="3.5.4.4"/>
    </reaction>
    <physiologicalReaction direction="left-to-right" evidence="9">
        <dbReference type="Rhea" id="RHEA:24409"/>
    </physiologicalReaction>
</comment>
<dbReference type="Pfam" id="PF02578">
    <property type="entry name" value="Cu-oxidase_4"/>
    <property type="match status" value="1"/>
</dbReference>
<keyword evidence="8" id="KW-0862">Zinc</keyword>
<comment type="function">
    <text evidence="3">Purine nucleoside enzyme that catalyzes the phosphorolysis of adenosine and inosine nucleosides, yielding D-ribose 1-phosphate and the respective free bases, adenine and hypoxanthine. Also catalyzes the phosphorolysis of S-methyl-5'-thioadenosine into adenine and S-methyl-5-thio-alpha-D-ribose 1-phosphate. Also has adenosine deaminase activity.</text>
</comment>
<evidence type="ECO:0000256" key="12">
    <source>
        <dbReference type="RuleBase" id="RU361274"/>
    </source>
</evidence>
<reference evidence="13" key="1">
    <citation type="submission" date="2020-06" db="EMBL/GenBank/DDBJ databases">
        <title>A novel thermopfilic bacterium from Erzurum, Turkey.</title>
        <authorList>
            <person name="Adiguzel A."/>
            <person name="Ay H."/>
            <person name="Baltaci M.O."/>
        </authorList>
    </citation>
    <scope>NUCLEOTIDE SEQUENCE</scope>
    <source>
        <strain evidence="13">P2</strain>
    </source>
</reference>
<comment type="cofactor">
    <cofactor evidence="2">
        <name>Zn(2+)</name>
        <dbReference type="ChEBI" id="CHEBI:29105"/>
    </cofactor>
</comment>
<evidence type="ECO:0000256" key="3">
    <source>
        <dbReference type="ARBA" id="ARBA00003215"/>
    </source>
</evidence>
<evidence type="ECO:0000256" key="9">
    <source>
        <dbReference type="ARBA" id="ARBA00047989"/>
    </source>
</evidence>
<keyword evidence="14" id="KW-1185">Reference proteome</keyword>